<dbReference type="GeneID" id="83199743"/>
<feature type="transmembrane region" description="Helical" evidence="9">
    <location>
        <begin position="312"/>
        <end position="332"/>
    </location>
</feature>
<evidence type="ECO:0000313" key="11">
    <source>
        <dbReference type="EMBL" id="KAJ5238524.1"/>
    </source>
</evidence>
<dbReference type="OrthoDB" id="28208at2759"/>
<gene>
    <name evidence="11" type="ORF">N7468_003143</name>
</gene>
<dbReference type="AlphaFoldDB" id="A0A9W9TT32"/>
<evidence type="ECO:0000256" key="2">
    <source>
        <dbReference type="ARBA" id="ARBA00008066"/>
    </source>
</evidence>
<feature type="transmembrane region" description="Helical" evidence="9">
    <location>
        <begin position="344"/>
        <end position="365"/>
    </location>
</feature>
<keyword evidence="7 9" id="KW-0472">Membrane</keyword>
<dbReference type="GO" id="GO:0016020">
    <property type="term" value="C:membrane"/>
    <property type="evidence" value="ECO:0007669"/>
    <property type="project" value="UniProtKB-SubCell"/>
</dbReference>
<reference evidence="11" key="2">
    <citation type="journal article" date="2023" name="IMA Fungus">
        <title>Comparative genomic study of the Penicillium genus elucidates a diverse pangenome and 15 lateral gene transfer events.</title>
        <authorList>
            <person name="Petersen C."/>
            <person name="Sorensen T."/>
            <person name="Nielsen M.R."/>
            <person name="Sondergaard T.E."/>
            <person name="Sorensen J.L."/>
            <person name="Fitzpatrick D.A."/>
            <person name="Frisvad J.C."/>
            <person name="Nielsen K.L."/>
        </authorList>
    </citation>
    <scope>NUCLEOTIDE SEQUENCE</scope>
    <source>
        <strain evidence="11">IBT 19713</strain>
    </source>
</reference>
<feature type="domain" description="Amino acid transporter transmembrane" evidence="10">
    <location>
        <begin position="159"/>
        <end position="548"/>
    </location>
</feature>
<evidence type="ECO:0000256" key="4">
    <source>
        <dbReference type="ARBA" id="ARBA00022692"/>
    </source>
</evidence>
<keyword evidence="12" id="KW-1185">Reference proteome</keyword>
<organism evidence="11 12">
    <name type="scientific">Penicillium chermesinum</name>
    <dbReference type="NCBI Taxonomy" id="63820"/>
    <lineage>
        <taxon>Eukaryota</taxon>
        <taxon>Fungi</taxon>
        <taxon>Dikarya</taxon>
        <taxon>Ascomycota</taxon>
        <taxon>Pezizomycotina</taxon>
        <taxon>Eurotiomycetes</taxon>
        <taxon>Eurotiomycetidae</taxon>
        <taxon>Eurotiales</taxon>
        <taxon>Aspergillaceae</taxon>
        <taxon>Penicillium</taxon>
    </lineage>
</organism>
<comment type="similarity">
    <text evidence="2">Belongs to the amino acid/polyamine transporter 2 family.</text>
</comment>
<evidence type="ECO:0000256" key="1">
    <source>
        <dbReference type="ARBA" id="ARBA00004141"/>
    </source>
</evidence>
<feature type="transmembrane region" description="Helical" evidence="9">
    <location>
        <begin position="527"/>
        <end position="548"/>
    </location>
</feature>
<feature type="transmembrane region" description="Helical" evidence="9">
    <location>
        <begin position="471"/>
        <end position="488"/>
    </location>
</feature>
<feature type="transmembrane region" description="Helical" evidence="9">
    <location>
        <begin position="431"/>
        <end position="450"/>
    </location>
</feature>
<keyword evidence="6 9" id="KW-1133">Transmembrane helix</keyword>
<dbReference type="PANTHER" id="PTHR22950:SF458">
    <property type="entry name" value="SODIUM-COUPLED NEUTRAL AMINO ACID TRANSPORTER 11-RELATED"/>
    <property type="match status" value="1"/>
</dbReference>
<sequence length="564" mass="61361">MTGDEEHGEPLLADEHEDLQVLSPIQEPEDLINHAPPSSTPLPPTNPKHSKRQSSISQPAPDGQRRTPRTTNRVRFDLDEGSNIDLDELHSNGHPRSPDEDARWLDEEDYELGEHGSPRTRRNGGQTVPLLTDIEAPSVTLATSDDFFPEDHLENARPRSGMKMAFMNMANSIIGAGIIGQPYALRQAGLTMGIVLLTALTVTVDWTVRLIVVNSKLSGADSFQATMQHCFGKGGLIAISIAQWAFAFGGMVAFCIIVGDTIPHIFDTLFPSLRNITFLWLLTDRRAVIVLFVLGVSYPLSLYRDIAKLAKASALALVSMLVIVVAVITQGFRVPSESRGEVKSLLFVNWGVFQAVGVISFAFVCHHNSLLIYGSLKKPTLDRFAIVTHYSTGISLAMCLAMGIAGFLSFGSKTQGNVLNNFPSNNVVVNIARFCFGLNMLTTLPLEAFVCRSVMTTYYFPDEPFNAHRHLIFTTSLVMTSVALALITCDLGSVFELIGATSAASLAYIFPPLCYIKLSSASRKEKIPAYLCVGFGIIVMGVSVVQAIGKMIRNDGEGHSCAAP</sequence>
<comment type="caution">
    <text evidence="11">The sequence shown here is derived from an EMBL/GenBank/DDBJ whole genome shotgun (WGS) entry which is preliminary data.</text>
</comment>
<comment type="subcellular location">
    <subcellularLocation>
        <location evidence="1">Membrane</location>
        <topology evidence="1">Multi-pass membrane protein</topology>
    </subcellularLocation>
</comment>
<evidence type="ECO:0000313" key="12">
    <source>
        <dbReference type="Proteomes" id="UP001150941"/>
    </source>
</evidence>
<reference evidence="11" key="1">
    <citation type="submission" date="2022-11" db="EMBL/GenBank/DDBJ databases">
        <authorList>
            <person name="Petersen C."/>
        </authorList>
    </citation>
    <scope>NUCLEOTIDE SEQUENCE</scope>
    <source>
        <strain evidence="11">IBT 19713</strain>
    </source>
</reference>
<protein>
    <recommendedName>
        <fullName evidence="10">Amino acid transporter transmembrane domain-containing protein</fullName>
    </recommendedName>
</protein>
<dbReference type="PANTHER" id="PTHR22950">
    <property type="entry name" value="AMINO ACID TRANSPORTER"/>
    <property type="match status" value="1"/>
</dbReference>
<keyword evidence="4 9" id="KW-0812">Transmembrane</keyword>
<dbReference type="EMBL" id="JAPQKS010000003">
    <property type="protein sequence ID" value="KAJ5238524.1"/>
    <property type="molecule type" value="Genomic_DNA"/>
</dbReference>
<evidence type="ECO:0000256" key="8">
    <source>
        <dbReference type="SAM" id="MobiDB-lite"/>
    </source>
</evidence>
<name>A0A9W9TT32_9EURO</name>
<dbReference type="GO" id="GO:0005783">
    <property type="term" value="C:endoplasmic reticulum"/>
    <property type="evidence" value="ECO:0007669"/>
    <property type="project" value="TreeGrafter"/>
</dbReference>
<keyword evidence="5" id="KW-0029">Amino-acid transport</keyword>
<dbReference type="Proteomes" id="UP001150941">
    <property type="component" value="Unassembled WGS sequence"/>
</dbReference>
<keyword evidence="3" id="KW-0813">Transport</keyword>
<feature type="transmembrane region" description="Helical" evidence="9">
    <location>
        <begin position="279"/>
        <end position="300"/>
    </location>
</feature>
<accession>A0A9W9TT32</accession>
<evidence type="ECO:0000256" key="5">
    <source>
        <dbReference type="ARBA" id="ARBA00022970"/>
    </source>
</evidence>
<evidence type="ECO:0000256" key="6">
    <source>
        <dbReference type="ARBA" id="ARBA00022989"/>
    </source>
</evidence>
<dbReference type="Pfam" id="PF01490">
    <property type="entry name" value="Aa_trans"/>
    <property type="match status" value="1"/>
</dbReference>
<dbReference type="GO" id="GO:0015179">
    <property type="term" value="F:L-amino acid transmembrane transporter activity"/>
    <property type="evidence" value="ECO:0007669"/>
    <property type="project" value="TreeGrafter"/>
</dbReference>
<dbReference type="RefSeq" id="XP_058331443.1">
    <property type="nucleotide sequence ID" value="XM_058472440.1"/>
</dbReference>
<evidence type="ECO:0000256" key="9">
    <source>
        <dbReference type="SAM" id="Phobius"/>
    </source>
</evidence>
<feature type="transmembrane region" description="Helical" evidence="9">
    <location>
        <begin position="386"/>
        <end position="411"/>
    </location>
</feature>
<evidence type="ECO:0000256" key="3">
    <source>
        <dbReference type="ARBA" id="ARBA00022448"/>
    </source>
</evidence>
<feature type="transmembrane region" description="Helical" evidence="9">
    <location>
        <begin position="190"/>
        <end position="213"/>
    </location>
</feature>
<feature type="compositionally biased region" description="Basic and acidic residues" evidence="8">
    <location>
        <begin position="87"/>
        <end position="103"/>
    </location>
</feature>
<feature type="transmembrane region" description="Helical" evidence="9">
    <location>
        <begin position="234"/>
        <end position="259"/>
    </location>
</feature>
<evidence type="ECO:0000259" key="10">
    <source>
        <dbReference type="Pfam" id="PF01490"/>
    </source>
</evidence>
<feature type="region of interest" description="Disordered" evidence="8">
    <location>
        <begin position="1"/>
        <end position="103"/>
    </location>
</feature>
<dbReference type="InterPro" id="IPR013057">
    <property type="entry name" value="AA_transpt_TM"/>
</dbReference>
<evidence type="ECO:0000256" key="7">
    <source>
        <dbReference type="ARBA" id="ARBA00023136"/>
    </source>
</evidence>
<proteinExistence type="inferred from homology"/>
<feature type="transmembrane region" description="Helical" evidence="9">
    <location>
        <begin position="494"/>
        <end position="515"/>
    </location>
</feature>